<accession>A0ABR7NT62</accession>
<organism evidence="1 2">
    <name type="scientific">Enterocloster hominis</name>
    <name type="common">ex Liu et al. 2021</name>
    <dbReference type="NCBI Taxonomy" id="2763663"/>
    <lineage>
        <taxon>Bacteria</taxon>
        <taxon>Bacillati</taxon>
        <taxon>Bacillota</taxon>
        <taxon>Clostridia</taxon>
        <taxon>Lachnospirales</taxon>
        <taxon>Lachnospiraceae</taxon>
        <taxon>Enterocloster</taxon>
    </lineage>
</organism>
<protein>
    <recommendedName>
        <fullName evidence="3">Uracil-DNA glycosylase-like domain-containing protein</fullName>
    </recommendedName>
</protein>
<proteinExistence type="predicted"/>
<evidence type="ECO:0000313" key="1">
    <source>
        <dbReference type="EMBL" id="MBC8599173.1"/>
    </source>
</evidence>
<comment type="caution">
    <text evidence="1">The sequence shown here is derived from an EMBL/GenBank/DDBJ whole genome shotgun (WGS) entry which is preliminary data.</text>
</comment>
<sequence>MNFDELFTKWKSEYSFNAFIRDGIVDPAHYDRPHILFILRDMNCRHERDLCADLRRDGSGWRTWNNIGRWTKALLDGDGEYPWDMSSPSRAAQLRRVAVMNLKKEGGGSRASGSQLLDAVQMQHGKILEEICLCDPGMIICCGLASSGIKGNAALLKDHVLPVSTEWASFQSRTFDRDWQYYFTEINKKQIPVISFCHPQVTNLNCSRGHENLFIPLFQDMLYIKELFLKNTAGSE</sequence>
<evidence type="ECO:0000313" key="2">
    <source>
        <dbReference type="Proteomes" id="UP000647491"/>
    </source>
</evidence>
<name>A0ABR7NT62_9FIRM</name>
<reference evidence="1 2" key="1">
    <citation type="submission" date="2020-08" db="EMBL/GenBank/DDBJ databases">
        <title>Genome public.</title>
        <authorList>
            <person name="Liu C."/>
            <person name="Sun Q."/>
        </authorList>
    </citation>
    <scope>NUCLEOTIDE SEQUENCE [LARGE SCALE GENOMIC DNA]</scope>
    <source>
        <strain evidence="1 2">BX10</strain>
    </source>
</reference>
<keyword evidence="2" id="KW-1185">Reference proteome</keyword>
<dbReference type="EMBL" id="JACRTJ010000018">
    <property type="protein sequence ID" value="MBC8599173.1"/>
    <property type="molecule type" value="Genomic_DNA"/>
</dbReference>
<gene>
    <name evidence="1" type="ORF">H8708_08015</name>
</gene>
<dbReference type="Proteomes" id="UP000647491">
    <property type="component" value="Unassembled WGS sequence"/>
</dbReference>
<evidence type="ECO:0008006" key="3">
    <source>
        <dbReference type="Google" id="ProtNLM"/>
    </source>
</evidence>
<dbReference type="RefSeq" id="WP_262427504.1">
    <property type="nucleotide sequence ID" value="NZ_JACRTJ010000018.1"/>
</dbReference>